<feature type="binding site" evidence="11">
    <location>
        <position position="84"/>
    </location>
    <ligand>
        <name>glycerol</name>
        <dbReference type="ChEBI" id="CHEBI:17754"/>
    </ligand>
</feature>
<reference evidence="15 16" key="1">
    <citation type="submission" date="2016-11" db="EMBL/GenBank/DDBJ databases">
        <authorList>
            <person name="Jaros S."/>
            <person name="Januszkiewicz K."/>
            <person name="Wedrychowicz H."/>
        </authorList>
    </citation>
    <scope>NUCLEOTIDE SEQUENCE [LARGE SCALE GENOMIC DNA]</scope>
    <source>
        <strain evidence="15 16">DSM 44666</strain>
    </source>
</reference>
<dbReference type="NCBIfam" id="TIGR01311">
    <property type="entry name" value="glycerol_kin"/>
    <property type="match status" value="1"/>
</dbReference>
<dbReference type="AlphaFoldDB" id="A0A1M5BN99"/>
<feature type="binding site" evidence="11">
    <location>
        <position position="84"/>
    </location>
    <ligand>
        <name>sn-glycerol 3-phosphate</name>
        <dbReference type="ChEBI" id="CHEBI:57597"/>
    </ligand>
</feature>
<dbReference type="GO" id="GO:0006072">
    <property type="term" value="P:glycerol-3-phosphate metabolic process"/>
    <property type="evidence" value="ECO:0007669"/>
    <property type="project" value="InterPro"/>
</dbReference>
<dbReference type="InterPro" id="IPR018484">
    <property type="entry name" value="FGGY_N"/>
</dbReference>
<feature type="binding site" evidence="11">
    <location>
        <position position="415"/>
    </location>
    <ligand>
        <name>ADP</name>
        <dbReference type="ChEBI" id="CHEBI:456216"/>
    </ligand>
</feature>
<feature type="domain" description="Carbohydrate kinase FGGY N-terminal" evidence="13">
    <location>
        <begin position="5"/>
        <end position="252"/>
    </location>
</feature>
<dbReference type="PANTHER" id="PTHR10196:SF69">
    <property type="entry name" value="GLYCEROL KINASE"/>
    <property type="match status" value="1"/>
</dbReference>
<feature type="binding site" evidence="11">
    <location>
        <position position="135"/>
    </location>
    <ligand>
        <name>glycerol</name>
        <dbReference type="ChEBI" id="CHEBI:17754"/>
    </ligand>
</feature>
<feature type="binding site" evidence="11">
    <location>
        <position position="14"/>
    </location>
    <ligand>
        <name>ATP</name>
        <dbReference type="ChEBI" id="CHEBI:30616"/>
    </ligand>
</feature>
<feature type="binding site" evidence="11">
    <location>
        <position position="13"/>
    </location>
    <ligand>
        <name>ADP</name>
        <dbReference type="ChEBI" id="CHEBI:456216"/>
    </ligand>
</feature>
<dbReference type="Pfam" id="PF00370">
    <property type="entry name" value="FGGY_N"/>
    <property type="match status" value="1"/>
</dbReference>
<feature type="binding site" evidence="11">
    <location>
        <position position="13"/>
    </location>
    <ligand>
        <name>ATP</name>
        <dbReference type="ChEBI" id="CHEBI:30616"/>
    </ligand>
</feature>
<dbReference type="RefSeq" id="WP_073158760.1">
    <property type="nucleotide sequence ID" value="NZ_FQVL01000029.1"/>
</dbReference>
<dbReference type="FunFam" id="3.30.420.40:FF:000008">
    <property type="entry name" value="Glycerol kinase"/>
    <property type="match status" value="1"/>
</dbReference>
<dbReference type="PANTHER" id="PTHR10196">
    <property type="entry name" value="SUGAR KINASE"/>
    <property type="match status" value="1"/>
</dbReference>
<dbReference type="GO" id="GO:0005829">
    <property type="term" value="C:cytosol"/>
    <property type="evidence" value="ECO:0007669"/>
    <property type="project" value="TreeGrafter"/>
</dbReference>
<dbReference type="CDD" id="cd07786">
    <property type="entry name" value="FGGY_EcGK_like"/>
    <property type="match status" value="1"/>
</dbReference>
<dbReference type="GO" id="GO:0004370">
    <property type="term" value="F:glycerol kinase activity"/>
    <property type="evidence" value="ECO:0007669"/>
    <property type="project" value="UniProtKB-UniRule"/>
</dbReference>
<dbReference type="Gene3D" id="3.30.420.40">
    <property type="match status" value="2"/>
</dbReference>
<evidence type="ECO:0000256" key="5">
    <source>
        <dbReference type="ARBA" id="ARBA00022777"/>
    </source>
</evidence>
<feature type="binding site" evidence="11">
    <location>
        <position position="310"/>
    </location>
    <ligand>
        <name>ADP</name>
        <dbReference type="ChEBI" id="CHEBI:456216"/>
    </ligand>
</feature>
<feature type="binding site" evidence="11">
    <location>
        <position position="83"/>
    </location>
    <ligand>
        <name>sn-glycerol 3-phosphate</name>
        <dbReference type="ChEBI" id="CHEBI:57597"/>
    </ligand>
</feature>
<keyword evidence="3 11" id="KW-0808">Transferase</keyword>
<feature type="domain" description="Carbohydrate kinase FGGY C-terminal" evidence="14">
    <location>
        <begin position="262"/>
        <end position="450"/>
    </location>
</feature>
<evidence type="ECO:0000256" key="11">
    <source>
        <dbReference type="HAMAP-Rule" id="MF_00186"/>
    </source>
</evidence>
<evidence type="ECO:0000256" key="8">
    <source>
        <dbReference type="ARBA" id="ARBA00052101"/>
    </source>
</evidence>
<keyword evidence="5 11" id="KW-0418">Kinase</keyword>
<dbReference type="STRING" id="112248.SAMN05444392_1295"/>
<feature type="binding site" evidence="11">
    <location>
        <position position="411"/>
    </location>
    <ligand>
        <name>ATP</name>
        <dbReference type="ChEBI" id="CHEBI:30616"/>
    </ligand>
</feature>
<evidence type="ECO:0000259" key="13">
    <source>
        <dbReference type="Pfam" id="PF00370"/>
    </source>
</evidence>
<feature type="binding site" evidence="11">
    <location>
        <position position="245"/>
    </location>
    <ligand>
        <name>sn-glycerol 3-phosphate</name>
        <dbReference type="ChEBI" id="CHEBI:57597"/>
    </ligand>
</feature>
<dbReference type="GO" id="GO:0005524">
    <property type="term" value="F:ATP binding"/>
    <property type="evidence" value="ECO:0007669"/>
    <property type="project" value="UniProtKB-UniRule"/>
</dbReference>
<dbReference type="EC" id="2.7.1.30" evidence="11"/>
<dbReference type="Pfam" id="PF02782">
    <property type="entry name" value="FGGY_C"/>
    <property type="match status" value="1"/>
</dbReference>
<keyword evidence="16" id="KW-1185">Reference proteome</keyword>
<dbReference type="InterPro" id="IPR005999">
    <property type="entry name" value="Glycerol_kin"/>
</dbReference>
<protein>
    <recommendedName>
        <fullName evidence="11">Glycerol kinase</fullName>
        <ecNumber evidence="11">2.7.1.30</ecNumber>
    </recommendedName>
    <alternativeName>
        <fullName evidence="11">ATP:glycerol 3-phosphotransferase</fullName>
    </alternativeName>
    <alternativeName>
        <fullName evidence="11">Glycerokinase</fullName>
        <shortName evidence="11">GK</shortName>
    </alternativeName>
</protein>
<dbReference type="InterPro" id="IPR018483">
    <property type="entry name" value="Carb_kinase_FGGY_CS"/>
</dbReference>
<comment type="caution">
    <text evidence="11">Lacks conserved residue(s) required for the propagation of feature annotation.</text>
</comment>
<evidence type="ECO:0000256" key="7">
    <source>
        <dbReference type="ARBA" id="ARBA00022840"/>
    </source>
</evidence>
<comment type="function">
    <text evidence="9 11">Key enzyme in the regulation of glycerol uptake and metabolism. Catalyzes the phosphorylation of glycerol to yield sn-glycerol 3-phosphate.</text>
</comment>
<evidence type="ECO:0000259" key="14">
    <source>
        <dbReference type="Pfam" id="PF02782"/>
    </source>
</evidence>
<feature type="binding site" evidence="11">
    <location>
        <position position="246"/>
    </location>
    <ligand>
        <name>glycerol</name>
        <dbReference type="ChEBI" id="CHEBI:17754"/>
    </ligand>
</feature>
<feature type="binding site" evidence="11">
    <location>
        <position position="267"/>
    </location>
    <ligand>
        <name>ADP</name>
        <dbReference type="ChEBI" id="CHEBI:456216"/>
    </ligand>
</feature>
<feature type="binding site" evidence="11">
    <location>
        <position position="310"/>
    </location>
    <ligand>
        <name>ATP</name>
        <dbReference type="ChEBI" id="CHEBI:30616"/>
    </ligand>
</feature>
<accession>A0A1M5BN99</accession>
<evidence type="ECO:0000256" key="3">
    <source>
        <dbReference type="ARBA" id="ARBA00022679"/>
    </source>
</evidence>
<name>A0A1M5BN99_9BACL</name>
<dbReference type="Proteomes" id="UP000184476">
    <property type="component" value="Unassembled WGS sequence"/>
</dbReference>
<feature type="binding site" evidence="11">
    <location>
        <position position="411"/>
    </location>
    <ligand>
        <name>ADP</name>
        <dbReference type="ChEBI" id="CHEBI:456216"/>
    </ligand>
</feature>
<comment type="pathway">
    <text evidence="1 11">Polyol metabolism; glycerol degradation via glycerol kinase pathway; sn-glycerol 3-phosphate from glycerol: step 1/1.</text>
</comment>
<dbReference type="InterPro" id="IPR000577">
    <property type="entry name" value="Carb_kinase_FGGY"/>
</dbReference>
<feature type="binding site" evidence="11">
    <location>
        <position position="17"/>
    </location>
    <ligand>
        <name>ADP</name>
        <dbReference type="ChEBI" id="CHEBI:456216"/>
    </ligand>
</feature>
<evidence type="ECO:0000256" key="12">
    <source>
        <dbReference type="RuleBase" id="RU003733"/>
    </source>
</evidence>
<keyword evidence="6 11" id="KW-0319">Glycerol metabolism</keyword>
<feature type="binding site" evidence="11">
    <location>
        <position position="83"/>
    </location>
    <ligand>
        <name>glycerol</name>
        <dbReference type="ChEBI" id="CHEBI:17754"/>
    </ligand>
</feature>
<comment type="similarity">
    <text evidence="2 11 12">Belongs to the FGGY kinase family.</text>
</comment>
<comment type="subunit">
    <text evidence="10 11">Homotetramer and homodimer (in equilibrium).</text>
</comment>
<dbReference type="PIRSF" id="PIRSF000538">
    <property type="entry name" value="GlpK"/>
    <property type="match status" value="1"/>
</dbReference>
<feature type="binding site" evidence="11">
    <location>
        <position position="13"/>
    </location>
    <ligand>
        <name>sn-glycerol 3-phosphate</name>
        <dbReference type="ChEBI" id="CHEBI:57597"/>
    </ligand>
</feature>
<evidence type="ECO:0000256" key="2">
    <source>
        <dbReference type="ARBA" id="ARBA00009156"/>
    </source>
</evidence>
<comment type="catalytic activity">
    <reaction evidence="8 11">
        <text>glycerol + ATP = sn-glycerol 3-phosphate + ADP + H(+)</text>
        <dbReference type="Rhea" id="RHEA:21644"/>
        <dbReference type="ChEBI" id="CHEBI:15378"/>
        <dbReference type="ChEBI" id="CHEBI:17754"/>
        <dbReference type="ChEBI" id="CHEBI:30616"/>
        <dbReference type="ChEBI" id="CHEBI:57597"/>
        <dbReference type="ChEBI" id="CHEBI:456216"/>
        <dbReference type="EC" id="2.7.1.30"/>
    </reaction>
</comment>
<dbReference type="HAMAP" id="MF_00186">
    <property type="entry name" value="Glycerol_kin"/>
    <property type="match status" value="1"/>
</dbReference>
<evidence type="ECO:0000313" key="15">
    <source>
        <dbReference type="EMBL" id="SHF44009.1"/>
    </source>
</evidence>
<organism evidence="15 16">
    <name type="scientific">Seinonella peptonophila</name>
    <dbReference type="NCBI Taxonomy" id="112248"/>
    <lineage>
        <taxon>Bacteria</taxon>
        <taxon>Bacillati</taxon>
        <taxon>Bacillota</taxon>
        <taxon>Bacilli</taxon>
        <taxon>Bacillales</taxon>
        <taxon>Thermoactinomycetaceae</taxon>
        <taxon>Seinonella</taxon>
    </lineage>
</organism>
<dbReference type="FunFam" id="3.30.420.40:FF:000007">
    <property type="entry name" value="Glycerol kinase"/>
    <property type="match status" value="1"/>
</dbReference>
<feature type="binding site" evidence="11">
    <location>
        <position position="267"/>
    </location>
    <ligand>
        <name>ATP</name>
        <dbReference type="ChEBI" id="CHEBI:30616"/>
    </ligand>
</feature>
<proteinExistence type="inferred from homology"/>
<gene>
    <name evidence="11" type="primary">glpK</name>
    <name evidence="15" type="ORF">SAMN05444392_1295</name>
</gene>
<dbReference type="NCBIfam" id="NF000756">
    <property type="entry name" value="PRK00047.1"/>
    <property type="match status" value="1"/>
</dbReference>
<feature type="binding site" evidence="11">
    <location>
        <position position="314"/>
    </location>
    <ligand>
        <name>ATP</name>
        <dbReference type="ChEBI" id="CHEBI:30616"/>
    </ligand>
</feature>
<evidence type="ECO:0000256" key="4">
    <source>
        <dbReference type="ARBA" id="ARBA00022741"/>
    </source>
</evidence>
<dbReference type="SUPFAM" id="SSF53067">
    <property type="entry name" value="Actin-like ATPase domain"/>
    <property type="match status" value="2"/>
</dbReference>
<evidence type="ECO:0000256" key="1">
    <source>
        <dbReference type="ARBA" id="ARBA00005190"/>
    </source>
</evidence>
<feature type="binding site" evidence="11">
    <location>
        <position position="15"/>
    </location>
    <ligand>
        <name>ATP</name>
        <dbReference type="ChEBI" id="CHEBI:30616"/>
    </ligand>
</feature>
<feature type="binding site" evidence="11">
    <location>
        <position position="135"/>
    </location>
    <ligand>
        <name>sn-glycerol 3-phosphate</name>
        <dbReference type="ChEBI" id="CHEBI:57597"/>
    </ligand>
</feature>
<keyword evidence="7 11" id="KW-0067">ATP-binding</keyword>
<evidence type="ECO:0000313" key="16">
    <source>
        <dbReference type="Proteomes" id="UP000184476"/>
    </source>
</evidence>
<dbReference type="OrthoDB" id="9805576at2"/>
<comment type="activity regulation">
    <text evidence="11">Activated by phosphorylation and inhibited by fructose 1,6-bisphosphate (FBP).</text>
</comment>
<dbReference type="InterPro" id="IPR043129">
    <property type="entry name" value="ATPase_NBD"/>
</dbReference>
<keyword evidence="4 11" id="KW-0547">Nucleotide-binding</keyword>
<feature type="binding site" evidence="11">
    <location>
        <position position="245"/>
    </location>
    <ligand>
        <name>glycerol</name>
        <dbReference type="ChEBI" id="CHEBI:17754"/>
    </ligand>
</feature>
<dbReference type="UniPathway" id="UPA00618">
    <property type="reaction ID" value="UER00672"/>
</dbReference>
<evidence type="ECO:0000256" key="10">
    <source>
        <dbReference type="ARBA" id="ARBA00063665"/>
    </source>
</evidence>
<evidence type="ECO:0000256" key="6">
    <source>
        <dbReference type="ARBA" id="ARBA00022798"/>
    </source>
</evidence>
<dbReference type="PROSITE" id="PS00933">
    <property type="entry name" value="FGGY_KINASES_1"/>
    <property type="match status" value="1"/>
</dbReference>
<evidence type="ECO:0000256" key="9">
    <source>
        <dbReference type="ARBA" id="ARBA00054633"/>
    </source>
</evidence>
<sequence>MEKKYVIAIDQGTTSSRAILFDHDGKIVGVAQKEFTQIFPQAGWVEHDAIEIWGSVQSVISEVLARYPVSAAEIAAIGITNQRETTVVWDRHTGLPIYHALVWQSRQSSGICEELKEAGHDDLFRRKTGLLIDPYFSGTKVKWLLDHVEGAREKAANGDLLFGTIDTWLIWKLSGGKRHVTDYSNASRTLMYNIHELAWDDELLEILQVPKVMLPEVASSSEVYAHTEKTLFFGEEVPIAGVAGDQQAALFGQACFEPGMAKNTYGTGCFMLMNTGQQAVGSQHGLLTTIAWGIDGKIEYALEGSIFVAGSAVQWLRDGLKMIENAADSEQAALAVDTTDGVYIVPAFVGLGTPYWDSEARGAIFGLTRGTSREHLIRATLESLAYQTKDVLSAMEADSGIGLTKLRVDGGATANNFLMQFQSDLLDVPVERPVVLETTALGAAYLAGLAVGFWEDRLDIAKNWNIDQTYQPQMEQKKRDQLYKGWQKAVQATQVFK</sequence>
<dbReference type="EMBL" id="FQVL01000029">
    <property type="protein sequence ID" value="SHF44009.1"/>
    <property type="molecule type" value="Genomic_DNA"/>
</dbReference>
<dbReference type="GO" id="GO:0019563">
    <property type="term" value="P:glycerol catabolic process"/>
    <property type="evidence" value="ECO:0007669"/>
    <property type="project" value="UniProtKB-UniRule"/>
</dbReference>
<dbReference type="InterPro" id="IPR018485">
    <property type="entry name" value="FGGY_C"/>
</dbReference>
<dbReference type="PROSITE" id="PS00445">
    <property type="entry name" value="FGGY_KINASES_2"/>
    <property type="match status" value="1"/>
</dbReference>